<evidence type="ECO:0000256" key="8">
    <source>
        <dbReference type="ARBA" id="ARBA00034479"/>
    </source>
</evidence>
<keyword evidence="4 14" id="KW-0479">Metal-binding</keyword>
<evidence type="ECO:0000256" key="13">
    <source>
        <dbReference type="ARBA" id="ARBA00067499"/>
    </source>
</evidence>
<dbReference type="GO" id="GO:0004497">
    <property type="term" value="F:monooxygenase activity"/>
    <property type="evidence" value="ECO:0007669"/>
    <property type="project" value="UniProtKB-KW"/>
</dbReference>
<dbReference type="SUPFAM" id="SSF48264">
    <property type="entry name" value="Cytochrome P450"/>
    <property type="match status" value="1"/>
</dbReference>
<comment type="pathway">
    <text evidence="8">Flavonoid metabolism.</text>
</comment>
<evidence type="ECO:0000256" key="15">
    <source>
        <dbReference type="RuleBase" id="RU000461"/>
    </source>
</evidence>
<dbReference type="PRINTS" id="PR00385">
    <property type="entry name" value="P450"/>
</dbReference>
<name>A0ABD3E6E7_9LAMI</name>
<feature type="binding site" description="axial binding residue" evidence="14">
    <location>
        <position position="455"/>
    </location>
    <ligand>
        <name>heme</name>
        <dbReference type="ChEBI" id="CHEBI:30413"/>
    </ligand>
    <ligandPart>
        <name>Fe</name>
        <dbReference type="ChEBI" id="CHEBI:18248"/>
    </ligandPart>
</feature>
<dbReference type="PANTHER" id="PTHR47947:SF8">
    <property type="entry name" value="CYTOCHROME P450 82C4-LIKE"/>
    <property type="match status" value="1"/>
</dbReference>
<dbReference type="FunFam" id="1.10.630.10:FF:000026">
    <property type="entry name" value="Cytochrome P450 82C4"/>
    <property type="match status" value="1"/>
</dbReference>
<dbReference type="InterPro" id="IPR001128">
    <property type="entry name" value="Cyt_P450"/>
</dbReference>
<comment type="caution">
    <text evidence="17">The sequence shown here is derived from an EMBL/GenBank/DDBJ whole genome shotgun (WGS) entry which is preliminary data.</text>
</comment>
<dbReference type="Gene3D" id="1.10.630.10">
    <property type="entry name" value="Cytochrome P450"/>
    <property type="match status" value="1"/>
</dbReference>
<dbReference type="InterPro" id="IPR017972">
    <property type="entry name" value="Cyt_P450_CS"/>
</dbReference>
<organism evidence="17 18">
    <name type="scientific">Castilleja foliolosa</name>
    <dbReference type="NCBI Taxonomy" id="1961234"/>
    <lineage>
        <taxon>Eukaryota</taxon>
        <taxon>Viridiplantae</taxon>
        <taxon>Streptophyta</taxon>
        <taxon>Embryophyta</taxon>
        <taxon>Tracheophyta</taxon>
        <taxon>Spermatophyta</taxon>
        <taxon>Magnoliopsida</taxon>
        <taxon>eudicotyledons</taxon>
        <taxon>Gunneridae</taxon>
        <taxon>Pentapetalae</taxon>
        <taxon>asterids</taxon>
        <taxon>lamiids</taxon>
        <taxon>Lamiales</taxon>
        <taxon>Orobanchaceae</taxon>
        <taxon>Pedicularideae</taxon>
        <taxon>Castillejinae</taxon>
        <taxon>Castilleja</taxon>
    </lineage>
</organism>
<evidence type="ECO:0000256" key="14">
    <source>
        <dbReference type="PIRSR" id="PIRSR602401-1"/>
    </source>
</evidence>
<accession>A0ABD3E6E7</accession>
<evidence type="ECO:0000256" key="5">
    <source>
        <dbReference type="ARBA" id="ARBA00023002"/>
    </source>
</evidence>
<keyword evidence="16" id="KW-0812">Transmembrane</keyword>
<evidence type="ECO:0000256" key="2">
    <source>
        <dbReference type="ARBA" id="ARBA00004167"/>
    </source>
</evidence>
<dbReference type="PANTHER" id="PTHR47947">
    <property type="entry name" value="CYTOCHROME P450 82C3-RELATED"/>
    <property type="match status" value="1"/>
</dbReference>
<proteinExistence type="inferred from homology"/>
<evidence type="ECO:0000256" key="12">
    <source>
        <dbReference type="ARBA" id="ARBA00052216"/>
    </source>
</evidence>
<dbReference type="PROSITE" id="PS00086">
    <property type="entry name" value="CYTOCHROME_P450"/>
    <property type="match status" value="1"/>
</dbReference>
<comment type="subcellular location">
    <subcellularLocation>
        <location evidence="2">Membrane</location>
        <topology evidence="2">Single-pass membrane protein</topology>
    </subcellularLocation>
</comment>
<keyword evidence="18" id="KW-1185">Reference proteome</keyword>
<feature type="transmembrane region" description="Helical" evidence="16">
    <location>
        <begin position="6"/>
        <end position="23"/>
    </location>
</feature>
<keyword evidence="3 14" id="KW-0349">Heme</keyword>
<dbReference type="Pfam" id="PF00067">
    <property type="entry name" value="p450"/>
    <property type="match status" value="1"/>
</dbReference>
<evidence type="ECO:0000313" key="18">
    <source>
        <dbReference type="Proteomes" id="UP001632038"/>
    </source>
</evidence>
<evidence type="ECO:0000256" key="11">
    <source>
        <dbReference type="ARBA" id="ARBA00052049"/>
    </source>
</evidence>
<evidence type="ECO:0000256" key="3">
    <source>
        <dbReference type="ARBA" id="ARBA00022617"/>
    </source>
</evidence>
<keyword evidence="7 15" id="KW-0503">Monooxygenase</keyword>
<keyword evidence="16" id="KW-0472">Membrane</keyword>
<gene>
    <name evidence="17" type="ORF">CASFOL_006456</name>
</gene>
<evidence type="ECO:0000256" key="9">
    <source>
        <dbReference type="ARBA" id="ARBA00050930"/>
    </source>
</evidence>
<dbReference type="InterPro" id="IPR050651">
    <property type="entry name" value="Plant_Cytochrome_P450_Monoox"/>
</dbReference>
<evidence type="ECO:0000313" key="17">
    <source>
        <dbReference type="EMBL" id="KAL3650053.1"/>
    </source>
</evidence>
<evidence type="ECO:0000256" key="10">
    <source>
        <dbReference type="ARBA" id="ARBA00051691"/>
    </source>
</evidence>
<protein>
    <recommendedName>
        <fullName evidence="13">Flavonoid-6-hydroxylase</fullName>
    </recommendedName>
</protein>
<dbReference type="InterPro" id="IPR002401">
    <property type="entry name" value="Cyt_P450_E_grp-I"/>
</dbReference>
<comment type="catalytic activity">
    <reaction evidence="12">
        <text>apigenin 4',7-dimethyl ether + reduced [NADPH--hemoprotein reductase] + O2 = ladanein + oxidized [NADPH--hemoprotein reductase] + H2O + H(+)</text>
        <dbReference type="Rhea" id="RHEA:73435"/>
        <dbReference type="Rhea" id="RHEA-COMP:11964"/>
        <dbReference type="Rhea" id="RHEA-COMP:11965"/>
        <dbReference type="ChEBI" id="CHEBI:2769"/>
        <dbReference type="ChEBI" id="CHEBI:15377"/>
        <dbReference type="ChEBI" id="CHEBI:15378"/>
        <dbReference type="ChEBI" id="CHEBI:15379"/>
        <dbReference type="ChEBI" id="CHEBI:57618"/>
        <dbReference type="ChEBI" id="CHEBI:58210"/>
        <dbReference type="ChEBI" id="CHEBI:192702"/>
    </reaction>
    <physiologicalReaction direction="left-to-right" evidence="12">
        <dbReference type="Rhea" id="RHEA:73436"/>
    </physiologicalReaction>
</comment>
<dbReference type="GO" id="GO:0046872">
    <property type="term" value="F:metal ion binding"/>
    <property type="evidence" value="ECO:0007669"/>
    <property type="project" value="UniProtKB-KW"/>
</dbReference>
<comment type="cofactor">
    <cofactor evidence="1 14">
        <name>heme</name>
        <dbReference type="ChEBI" id="CHEBI:30413"/>
    </cofactor>
</comment>
<dbReference type="PRINTS" id="PR00463">
    <property type="entry name" value="EP450I"/>
</dbReference>
<dbReference type="EMBL" id="JAVIJP010000007">
    <property type="protein sequence ID" value="KAL3650053.1"/>
    <property type="molecule type" value="Genomic_DNA"/>
</dbReference>
<dbReference type="InterPro" id="IPR036396">
    <property type="entry name" value="Cyt_P450_sf"/>
</dbReference>
<keyword evidence="5 15" id="KW-0560">Oxidoreductase</keyword>
<keyword evidence="16" id="KW-1133">Transmembrane helix</keyword>
<reference evidence="18" key="1">
    <citation type="journal article" date="2024" name="IScience">
        <title>Strigolactones Initiate the Formation of Haustorium-like Structures in Castilleja.</title>
        <authorList>
            <person name="Buerger M."/>
            <person name="Peterson D."/>
            <person name="Chory J."/>
        </authorList>
    </citation>
    <scope>NUCLEOTIDE SEQUENCE [LARGE SCALE GENOMIC DNA]</scope>
</reference>
<comment type="similarity">
    <text evidence="15">Belongs to the cytochrome P450 family.</text>
</comment>
<evidence type="ECO:0000256" key="7">
    <source>
        <dbReference type="ARBA" id="ARBA00023033"/>
    </source>
</evidence>
<evidence type="ECO:0000256" key="4">
    <source>
        <dbReference type="ARBA" id="ARBA00022723"/>
    </source>
</evidence>
<comment type="catalytic activity">
    <reaction evidence="11">
        <text>(2S)-naringenin 4',7-dimethyl ether + reduced [NADPH--hemoprotein reductase] + O2 = (2S)-carthamidin-4',7-dimethyl ether + oxidized [NADPH--hemoprotein reductase] + H2O + H(+)</text>
        <dbReference type="Rhea" id="RHEA:73439"/>
        <dbReference type="Rhea" id="RHEA-COMP:11964"/>
        <dbReference type="Rhea" id="RHEA-COMP:11965"/>
        <dbReference type="ChEBI" id="CHEBI:15377"/>
        <dbReference type="ChEBI" id="CHEBI:15378"/>
        <dbReference type="ChEBI" id="CHEBI:15379"/>
        <dbReference type="ChEBI" id="CHEBI:57618"/>
        <dbReference type="ChEBI" id="CHEBI:58210"/>
        <dbReference type="ChEBI" id="CHEBI:192816"/>
        <dbReference type="ChEBI" id="CHEBI:192817"/>
    </reaction>
    <physiologicalReaction direction="left-to-right" evidence="11">
        <dbReference type="Rhea" id="RHEA:73440"/>
    </physiologicalReaction>
</comment>
<evidence type="ECO:0000256" key="1">
    <source>
        <dbReference type="ARBA" id="ARBA00001971"/>
    </source>
</evidence>
<comment type="catalytic activity">
    <reaction evidence="9">
        <text>(2S)-sakuranetin + reduced [NADPH--hemoprotein reductase] + O2 = (2S)-7-methylcarthamidin + oxidized [NADPH--hemoprotein reductase] + H2O + H(+)</text>
        <dbReference type="Rhea" id="RHEA:73431"/>
        <dbReference type="Rhea" id="RHEA-COMP:11964"/>
        <dbReference type="Rhea" id="RHEA-COMP:11965"/>
        <dbReference type="ChEBI" id="CHEBI:15377"/>
        <dbReference type="ChEBI" id="CHEBI:15378"/>
        <dbReference type="ChEBI" id="CHEBI:15379"/>
        <dbReference type="ChEBI" id="CHEBI:28927"/>
        <dbReference type="ChEBI" id="CHEBI:57618"/>
        <dbReference type="ChEBI" id="CHEBI:58210"/>
        <dbReference type="ChEBI" id="CHEBI:192815"/>
    </reaction>
    <physiologicalReaction direction="left-to-right" evidence="9">
        <dbReference type="Rhea" id="RHEA:73432"/>
    </physiologicalReaction>
</comment>
<dbReference type="Proteomes" id="UP001632038">
    <property type="component" value="Unassembled WGS sequence"/>
</dbReference>
<dbReference type="GO" id="GO:0016020">
    <property type="term" value="C:membrane"/>
    <property type="evidence" value="ECO:0007669"/>
    <property type="project" value="UniProtKB-SubCell"/>
</dbReference>
<sequence length="518" mass="58994">MEMIIISFIILIISIAISFRYYFKINTNSKINRKTLPPQPPNAWPFIGHLPHLRGHKPVARILGAMADKHGPIFSLRLGSHPAVVVSNWELIKDCFTTNDRIFASRPDMAITKHIVYKGAVFALAPYGPFWRDTRKIVTSQLFTSQQLEKLSHVRASEIDRSIKDLYCTRDEKGVLDLSEWCEDLTFNTAIRMLVGNSNKNNGGDQDQEWELRRAIKKVLYLSGLVVVSDAIPSLEWMDIGGYLKAMKTTTEEIDKILEDWLQERVLARTRCDDGDDHSSLMDVMLSIPNENYVLEGHNREKIIKATMLILLMAGSESTAEALIWAVSLLLNNPRALKIAQQELDTRVGRQRPVEEGDIKNLNYLQAIVKETLRLYPPGPLSGPRESTEDGYIGKYYVPKGTRIVVNLWKLHRDPKVWSNPDEFRPERFLEEHKNVGYMGQNFEYTPFGSGRRMCPGVSFALHVVHLGLARFLQGFCVSTPMNRLVDMREGKGLALPKVKPLVVALVPRLTRELYENL</sequence>
<keyword evidence="6 14" id="KW-0408">Iron</keyword>
<comment type="catalytic activity">
    <reaction evidence="10">
        <text>genkwanin + reduced [NADPH--hemoprotein reductase] + O2 = scutellarein 7-methyl ether + oxidized [NADPH--hemoprotein reductase] + H2O</text>
        <dbReference type="Rhea" id="RHEA:73427"/>
        <dbReference type="Rhea" id="RHEA-COMP:11964"/>
        <dbReference type="Rhea" id="RHEA-COMP:11965"/>
        <dbReference type="ChEBI" id="CHEBI:15377"/>
        <dbReference type="ChEBI" id="CHEBI:15379"/>
        <dbReference type="ChEBI" id="CHEBI:57618"/>
        <dbReference type="ChEBI" id="CHEBI:58210"/>
        <dbReference type="ChEBI" id="CHEBI:192700"/>
        <dbReference type="ChEBI" id="CHEBI:192701"/>
    </reaction>
    <physiologicalReaction direction="left-to-right" evidence="10">
        <dbReference type="Rhea" id="RHEA:73428"/>
    </physiologicalReaction>
</comment>
<dbReference type="AlphaFoldDB" id="A0ABD3E6E7"/>
<evidence type="ECO:0000256" key="16">
    <source>
        <dbReference type="SAM" id="Phobius"/>
    </source>
</evidence>
<evidence type="ECO:0000256" key="6">
    <source>
        <dbReference type="ARBA" id="ARBA00023004"/>
    </source>
</evidence>